<feature type="signal peptide" evidence="2">
    <location>
        <begin position="1"/>
        <end position="25"/>
    </location>
</feature>
<name>A0A174VN75_PARDI</name>
<dbReference type="RefSeq" id="WP_057328592.1">
    <property type="nucleotide sequence ID" value="NZ_CZBM01000009.1"/>
</dbReference>
<dbReference type="AlphaFoldDB" id="A0A174VN75"/>
<dbReference type="EMBL" id="WKMX01000009">
    <property type="protein sequence ID" value="MRZ06621.1"/>
    <property type="molecule type" value="Genomic_DNA"/>
</dbReference>
<evidence type="ECO:0000313" key="3">
    <source>
        <dbReference type="EMBL" id="CUQ34701.1"/>
    </source>
</evidence>
<evidence type="ECO:0000313" key="7">
    <source>
        <dbReference type="Proteomes" id="UP000450599"/>
    </source>
</evidence>
<feature type="region of interest" description="Disordered" evidence="1">
    <location>
        <begin position="127"/>
        <end position="146"/>
    </location>
</feature>
<evidence type="ECO:0000313" key="8">
    <source>
        <dbReference type="Proteomes" id="UP000471216"/>
    </source>
</evidence>
<evidence type="ECO:0000256" key="1">
    <source>
        <dbReference type="SAM" id="MobiDB-lite"/>
    </source>
</evidence>
<proteinExistence type="predicted"/>
<sequence length="168" mass="18756">MTYQLRKIAFGLLACLSFISFNACGDDDNDPTPDPTPKPEEVSASVTYEFSCEPDMLLMTDITVSYTDAEGKEVTETIKETKWKKDLSKVKVPFTANLNVVYTKKEGFTSEKDSYKFGDGLAIGYKTSANKSESSSPSSSSLDVPKNRVDQYLDTWITKEKKISKKIE</sequence>
<accession>A0A174VN75</accession>
<evidence type="ECO:0000256" key="2">
    <source>
        <dbReference type="SAM" id="SignalP"/>
    </source>
</evidence>
<keyword evidence="2" id="KW-0732">Signal</keyword>
<dbReference type="EMBL" id="WKMW01000010">
    <property type="protein sequence ID" value="MRY84914.1"/>
    <property type="molecule type" value="Genomic_DNA"/>
</dbReference>
<dbReference type="Proteomes" id="UP000471216">
    <property type="component" value="Unassembled WGS sequence"/>
</dbReference>
<dbReference type="EMBL" id="CZBM01000009">
    <property type="protein sequence ID" value="CUQ34701.1"/>
    <property type="molecule type" value="Genomic_DNA"/>
</dbReference>
<dbReference type="Proteomes" id="UP000095332">
    <property type="component" value="Unassembled WGS sequence"/>
</dbReference>
<reference evidence="7 8" key="2">
    <citation type="journal article" date="2019" name="Nat. Med.">
        <title>A library of human gut bacterial isolates paired with longitudinal multiomics data enables mechanistic microbiome research.</title>
        <authorList>
            <person name="Poyet M."/>
            <person name="Groussin M."/>
            <person name="Gibbons S.M."/>
            <person name="Avila-Pacheco J."/>
            <person name="Jiang X."/>
            <person name="Kearney S.M."/>
            <person name="Perrotta A.R."/>
            <person name="Berdy B."/>
            <person name="Zhao S."/>
            <person name="Lieberman T.D."/>
            <person name="Swanson P.K."/>
            <person name="Smith M."/>
            <person name="Roesemann S."/>
            <person name="Alexander J.E."/>
            <person name="Rich S.A."/>
            <person name="Livny J."/>
            <person name="Vlamakis H."/>
            <person name="Clish C."/>
            <person name="Bullock K."/>
            <person name="Deik A."/>
            <person name="Scott J."/>
            <person name="Pierce K.A."/>
            <person name="Xavier R.J."/>
            <person name="Alm E.J."/>
        </authorList>
    </citation>
    <scope>NUCLEOTIDE SEQUENCE [LARGE SCALE GENOMIC DNA]</scope>
    <source>
        <strain evidence="5 8">BIOML-A10</strain>
        <strain evidence="4 7">BIOML-A11</strain>
    </source>
</reference>
<evidence type="ECO:0008006" key="9">
    <source>
        <dbReference type="Google" id="ProtNLM"/>
    </source>
</evidence>
<protein>
    <recommendedName>
        <fullName evidence="9">Lipoprotein</fullName>
    </recommendedName>
</protein>
<dbReference type="Proteomes" id="UP000450599">
    <property type="component" value="Unassembled WGS sequence"/>
</dbReference>
<feature type="chain" id="PRO_5036009238" description="Lipoprotein" evidence="2">
    <location>
        <begin position="26"/>
        <end position="168"/>
    </location>
</feature>
<reference evidence="3 6" key="1">
    <citation type="submission" date="2015-09" db="EMBL/GenBank/DDBJ databases">
        <authorList>
            <consortium name="Pathogen Informatics"/>
        </authorList>
    </citation>
    <scope>NUCLEOTIDE SEQUENCE [LARGE SCALE GENOMIC DNA]</scope>
    <source>
        <strain evidence="3 6">2789STDY5834948</strain>
    </source>
</reference>
<feature type="compositionally biased region" description="Low complexity" evidence="1">
    <location>
        <begin position="132"/>
        <end position="141"/>
    </location>
</feature>
<evidence type="ECO:0000313" key="5">
    <source>
        <dbReference type="EMBL" id="MRZ06621.1"/>
    </source>
</evidence>
<evidence type="ECO:0000313" key="6">
    <source>
        <dbReference type="Proteomes" id="UP000095332"/>
    </source>
</evidence>
<organism evidence="3 6">
    <name type="scientific">Parabacteroides distasonis</name>
    <dbReference type="NCBI Taxonomy" id="823"/>
    <lineage>
        <taxon>Bacteria</taxon>
        <taxon>Pseudomonadati</taxon>
        <taxon>Bacteroidota</taxon>
        <taxon>Bacteroidia</taxon>
        <taxon>Bacteroidales</taxon>
        <taxon>Tannerellaceae</taxon>
        <taxon>Parabacteroides</taxon>
    </lineage>
</organism>
<gene>
    <name evidence="3" type="ORF">ERS852560_02301</name>
    <name evidence="5" type="ORF">GKD54_10375</name>
    <name evidence="4" type="ORF">GKD58_11715</name>
</gene>
<evidence type="ECO:0000313" key="4">
    <source>
        <dbReference type="EMBL" id="MRY84914.1"/>
    </source>
</evidence>